<dbReference type="InterPro" id="IPR018934">
    <property type="entry name" value="RIO_dom"/>
</dbReference>
<sequence length="581" mass="64913">MSATEVLRGDSVPLSNDPAATQMSSGALSGTQGSPWGVVKVPPWGSPGVVAAPTCSLEDVMSEELVKQLQQEELPQEGQPRVTEPVAEMTPFLDFGDGEVSSDLLLAQMLQHEFDREHDSLLQIEENHVNKASRVKVSFENFRSVHPSLADENDDSDDSDDWEDSAGPADVTPNFNKTGIMGKGKNIVTKHDATICGRKNMARVMESFPPGFETGDGSKFDMKLSNRVYNELKLHSVADSKRSRRLHEKKEHSTAVSAVDAKTRLILYKLVNQDLLESVNGVISTGKESVVFHAVGGSKVLTAKDGTELGTVPKECAIKVFKTTLTDFKNRAQYVKGDVRFFKDEFKKQNPRKIMKIWAEKEETNLRRMQRHGIPCPSVVILRKHVLVMSFIGSDQCPATQLKEARLSTVDAQLAYEQCIENMKKMQRECLLVHADLSEYNMLWHSESSTLYFIDVSQAVDVMHPHAMEFLLRDCTNVVKFFTRAGVVDVPPPCDLFNEITGLGLTGEGPDLLMQIEEYEKNEERLRSGQGQDYAFEFFFERSQAEHKHSKTKSDDRDNESPTQCNTPAVELDKEDSSSDS</sequence>
<keyword evidence="7 22" id="KW-0723">Serine/threonine-protein kinase</keyword>
<keyword evidence="8" id="KW-0597">Phosphoprotein</keyword>
<evidence type="ECO:0000256" key="10">
    <source>
        <dbReference type="ARBA" id="ARBA00022679"/>
    </source>
</evidence>
<evidence type="ECO:0000256" key="11">
    <source>
        <dbReference type="ARBA" id="ARBA00022723"/>
    </source>
</evidence>
<evidence type="ECO:0000256" key="21">
    <source>
        <dbReference type="ARBA" id="ARBA00068351"/>
    </source>
</evidence>
<keyword evidence="13 22" id="KW-0418">Kinase</keyword>
<evidence type="ECO:0000256" key="4">
    <source>
        <dbReference type="ARBA" id="ARBA00012513"/>
    </source>
</evidence>
<dbReference type="PROSITE" id="PS01245">
    <property type="entry name" value="RIO1"/>
    <property type="match status" value="1"/>
</dbReference>
<feature type="compositionally biased region" description="Polar residues" evidence="23">
    <location>
        <begin position="18"/>
        <end position="34"/>
    </location>
</feature>
<comment type="subcellular location">
    <subcellularLocation>
        <location evidence="2">Cytoplasm</location>
    </subcellularLocation>
</comment>
<feature type="domain" description="RIO kinase" evidence="24">
    <location>
        <begin position="248"/>
        <end position="502"/>
    </location>
</feature>
<evidence type="ECO:0000256" key="20">
    <source>
        <dbReference type="ARBA" id="ARBA00064322"/>
    </source>
</evidence>
<dbReference type="InterPro" id="IPR018935">
    <property type="entry name" value="RIO_kinase_CS"/>
</dbReference>
<evidence type="ECO:0000259" key="24">
    <source>
        <dbReference type="SMART" id="SM00090"/>
    </source>
</evidence>
<feature type="region of interest" description="Disordered" evidence="23">
    <location>
        <begin position="546"/>
        <end position="581"/>
    </location>
</feature>
<evidence type="ECO:0000256" key="12">
    <source>
        <dbReference type="ARBA" id="ARBA00022741"/>
    </source>
</evidence>
<organism evidence="25 26">
    <name type="scientific">Ridgeia piscesae</name>
    <name type="common">Tubeworm</name>
    <dbReference type="NCBI Taxonomy" id="27915"/>
    <lineage>
        <taxon>Eukaryota</taxon>
        <taxon>Metazoa</taxon>
        <taxon>Spiralia</taxon>
        <taxon>Lophotrochozoa</taxon>
        <taxon>Annelida</taxon>
        <taxon>Polychaeta</taxon>
        <taxon>Sedentaria</taxon>
        <taxon>Canalipalpata</taxon>
        <taxon>Sabellida</taxon>
        <taxon>Siboglinidae</taxon>
        <taxon>Ridgeia</taxon>
    </lineage>
</organism>
<evidence type="ECO:0000256" key="3">
    <source>
        <dbReference type="ARBA" id="ARBA00009196"/>
    </source>
</evidence>
<comment type="catalytic activity">
    <reaction evidence="18 22">
        <text>L-threonyl-[protein] + ATP = O-phospho-L-threonyl-[protein] + ADP + H(+)</text>
        <dbReference type="Rhea" id="RHEA:46608"/>
        <dbReference type="Rhea" id="RHEA-COMP:11060"/>
        <dbReference type="Rhea" id="RHEA-COMP:11605"/>
        <dbReference type="ChEBI" id="CHEBI:15378"/>
        <dbReference type="ChEBI" id="CHEBI:30013"/>
        <dbReference type="ChEBI" id="CHEBI:30616"/>
        <dbReference type="ChEBI" id="CHEBI:61977"/>
        <dbReference type="ChEBI" id="CHEBI:456216"/>
        <dbReference type="EC" id="2.7.11.1"/>
    </reaction>
</comment>
<keyword evidence="10 22" id="KW-0808">Transferase</keyword>
<dbReference type="GO" id="GO:0042254">
    <property type="term" value="P:ribosome biogenesis"/>
    <property type="evidence" value="ECO:0007669"/>
    <property type="project" value="UniProtKB-KW"/>
</dbReference>
<name>A0AAD9PB15_RIDPI</name>
<keyword evidence="9" id="KW-0399">Innate immunity</keyword>
<dbReference type="PANTHER" id="PTHR45723">
    <property type="entry name" value="SERINE/THREONINE-PROTEIN KINASE RIO1"/>
    <property type="match status" value="1"/>
</dbReference>
<comment type="catalytic activity">
    <reaction evidence="19 22">
        <text>L-seryl-[protein] + ATP = O-phospho-L-seryl-[protein] + ADP + H(+)</text>
        <dbReference type="Rhea" id="RHEA:17989"/>
        <dbReference type="Rhea" id="RHEA-COMP:9863"/>
        <dbReference type="Rhea" id="RHEA-COMP:11604"/>
        <dbReference type="ChEBI" id="CHEBI:15378"/>
        <dbReference type="ChEBI" id="CHEBI:29999"/>
        <dbReference type="ChEBI" id="CHEBI:30616"/>
        <dbReference type="ChEBI" id="CHEBI:83421"/>
        <dbReference type="ChEBI" id="CHEBI:456216"/>
        <dbReference type="EC" id="2.7.11.1"/>
    </reaction>
</comment>
<evidence type="ECO:0000313" key="25">
    <source>
        <dbReference type="EMBL" id="KAK2191534.1"/>
    </source>
</evidence>
<evidence type="ECO:0000256" key="22">
    <source>
        <dbReference type="PIRNR" id="PIRNR038146"/>
    </source>
</evidence>
<dbReference type="GO" id="GO:0005524">
    <property type="term" value="F:ATP binding"/>
    <property type="evidence" value="ECO:0007669"/>
    <property type="project" value="UniProtKB-UniRule"/>
</dbReference>
<dbReference type="InterPro" id="IPR017406">
    <property type="entry name" value="Ser/Thr_kinase_Rio3"/>
</dbReference>
<evidence type="ECO:0000256" key="5">
    <source>
        <dbReference type="ARBA" id="ARBA00022490"/>
    </source>
</evidence>
<evidence type="ECO:0000256" key="13">
    <source>
        <dbReference type="ARBA" id="ARBA00022777"/>
    </source>
</evidence>
<evidence type="ECO:0000256" key="15">
    <source>
        <dbReference type="ARBA" id="ARBA00022842"/>
    </source>
</evidence>
<reference evidence="25" key="1">
    <citation type="journal article" date="2023" name="Mol. Biol. Evol.">
        <title>Third-Generation Sequencing Reveals the Adaptive Role of the Epigenome in Three Deep-Sea Polychaetes.</title>
        <authorList>
            <person name="Perez M."/>
            <person name="Aroh O."/>
            <person name="Sun Y."/>
            <person name="Lan Y."/>
            <person name="Juniper S.K."/>
            <person name="Young C.R."/>
            <person name="Angers B."/>
            <person name="Qian P.Y."/>
        </authorList>
    </citation>
    <scope>NUCLEOTIDE SEQUENCE</scope>
    <source>
        <strain evidence="25">R07B-5</strain>
    </source>
</reference>
<gene>
    <name evidence="25" type="ORF">NP493_52g01036</name>
</gene>
<comment type="caution">
    <text evidence="25">The sequence shown here is derived from an EMBL/GenBank/DDBJ whole genome shotgun (WGS) entry which is preliminary data.</text>
</comment>
<proteinExistence type="inferred from homology"/>
<dbReference type="Pfam" id="PF01163">
    <property type="entry name" value="RIO1"/>
    <property type="match status" value="1"/>
</dbReference>
<evidence type="ECO:0000256" key="19">
    <source>
        <dbReference type="ARBA" id="ARBA00048679"/>
    </source>
</evidence>
<dbReference type="GO" id="GO:0005737">
    <property type="term" value="C:cytoplasm"/>
    <property type="evidence" value="ECO:0007669"/>
    <property type="project" value="UniProtKB-SubCell"/>
</dbReference>
<evidence type="ECO:0000256" key="17">
    <source>
        <dbReference type="ARBA" id="ARBA00023118"/>
    </source>
</evidence>
<evidence type="ECO:0000256" key="8">
    <source>
        <dbReference type="ARBA" id="ARBA00022553"/>
    </source>
</evidence>
<feature type="compositionally biased region" description="Basic and acidic residues" evidence="23">
    <location>
        <begin position="571"/>
        <end position="581"/>
    </location>
</feature>
<dbReference type="CDD" id="cd05146">
    <property type="entry name" value="RIO3_euk"/>
    <property type="match status" value="1"/>
</dbReference>
<dbReference type="SMART" id="SM00090">
    <property type="entry name" value="RIO"/>
    <property type="match status" value="1"/>
</dbReference>
<dbReference type="InterPro" id="IPR051272">
    <property type="entry name" value="RIO-type_Ser/Thr_kinase"/>
</dbReference>
<evidence type="ECO:0000256" key="2">
    <source>
        <dbReference type="ARBA" id="ARBA00004496"/>
    </source>
</evidence>
<dbReference type="PIRSF" id="PIRSF038146">
    <property type="entry name" value="Ser/Thr_PK_RIO3"/>
    <property type="match status" value="1"/>
</dbReference>
<keyword evidence="15 22" id="KW-0460">Magnesium</keyword>
<feature type="compositionally biased region" description="Basic and acidic residues" evidence="23">
    <location>
        <begin position="546"/>
        <end position="560"/>
    </location>
</feature>
<keyword evidence="11 22" id="KW-0479">Metal-binding</keyword>
<keyword evidence="26" id="KW-1185">Reference proteome</keyword>
<dbReference type="InterPro" id="IPR011009">
    <property type="entry name" value="Kinase-like_dom_sf"/>
</dbReference>
<keyword evidence="12 22" id="KW-0547">Nucleotide-binding</keyword>
<dbReference type="InterPro" id="IPR000687">
    <property type="entry name" value="RIO_kinase"/>
</dbReference>
<dbReference type="GO" id="GO:0046872">
    <property type="term" value="F:metal ion binding"/>
    <property type="evidence" value="ECO:0007669"/>
    <property type="project" value="UniProtKB-UniRule"/>
</dbReference>
<protein>
    <recommendedName>
        <fullName evidence="21 22">Serine/threonine-protein kinase RIO3</fullName>
        <ecNumber evidence="4 22">2.7.11.1</ecNumber>
    </recommendedName>
</protein>
<dbReference type="EC" id="2.7.11.1" evidence="4 22"/>
<dbReference type="GO" id="GO:0051607">
    <property type="term" value="P:defense response to virus"/>
    <property type="evidence" value="ECO:0007669"/>
    <property type="project" value="UniProtKB-KW"/>
</dbReference>
<comment type="subunit">
    <text evidence="20">Interacts with CASP10. Interacts with IRF3; RIOK3 probably mediates the interaction of TBK1 with IRF3. Associated with 40S pre-ribosomal particles.</text>
</comment>
<evidence type="ECO:0000256" key="7">
    <source>
        <dbReference type="ARBA" id="ARBA00022527"/>
    </source>
</evidence>
<dbReference type="Gene3D" id="1.10.510.10">
    <property type="entry name" value="Transferase(Phosphotransferase) domain 1"/>
    <property type="match status" value="1"/>
</dbReference>
<dbReference type="FunFam" id="3.30.200.20:FF:000200">
    <property type="entry name" value="Serine/threonine-protein kinase RIO3"/>
    <property type="match status" value="1"/>
</dbReference>
<evidence type="ECO:0000256" key="6">
    <source>
        <dbReference type="ARBA" id="ARBA00022517"/>
    </source>
</evidence>
<evidence type="ECO:0000256" key="16">
    <source>
        <dbReference type="ARBA" id="ARBA00022859"/>
    </source>
</evidence>
<evidence type="ECO:0000256" key="14">
    <source>
        <dbReference type="ARBA" id="ARBA00022840"/>
    </source>
</evidence>
<evidence type="ECO:0000256" key="9">
    <source>
        <dbReference type="ARBA" id="ARBA00022588"/>
    </source>
</evidence>
<keyword evidence="17" id="KW-0051">Antiviral defense</keyword>
<accession>A0AAD9PB15</accession>
<comment type="cofactor">
    <cofactor evidence="1 22">
        <name>Mg(2+)</name>
        <dbReference type="ChEBI" id="CHEBI:18420"/>
    </cofactor>
</comment>
<keyword evidence="6" id="KW-0690">Ribosome biogenesis</keyword>
<evidence type="ECO:0000256" key="18">
    <source>
        <dbReference type="ARBA" id="ARBA00047899"/>
    </source>
</evidence>
<keyword evidence="14" id="KW-0067">ATP-binding</keyword>
<dbReference type="AlphaFoldDB" id="A0AAD9PB15"/>
<evidence type="ECO:0000256" key="23">
    <source>
        <dbReference type="SAM" id="MobiDB-lite"/>
    </source>
</evidence>
<dbReference type="Gene3D" id="3.30.200.20">
    <property type="entry name" value="Phosphorylase Kinase, domain 1"/>
    <property type="match status" value="1"/>
</dbReference>
<dbReference type="EMBL" id="JAODUO010000051">
    <property type="protein sequence ID" value="KAK2191534.1"/>
    <property type="molecule type" value="Genomic_DNA"/>
</dbReference>
<feature type="compositionally biased region" description="Acidic residues" evidence="23">
    <location>
        <begin position="151"/>
        <end position="164"/>
    </location>
</feature>
<evidence type="ECO:0000313" key="26">
    <source>
        <dbReference type="Proteomes" id="UP001209878"/>
    </source>
</evidence>
<dbReference type="GO" id="GO:0004674">
    <property type="term" value="F:protein serine/threonine kinase activity"/>
    <property type="evidence" value="ECO:0007669"/>
    <property type="project" value="UniProtKB-UniRule"/>
</dbReference>
<keyword evidence="16" id="KW-0391">Immunity</keyword>
<dbReference type="SUPFAM" id="SSF56112">
    <property type="entry name" value="Protein kinase-like (PK-like)"/>
    <property type="match status" value="1"/>
</dbReference>
<evidence type="ECO:0000256" key="1">
    <source>
        <dbReference type="ARBA" id="ARBA00001946"/>
    </source>
</evidence>
<keyword evidence="5" id="KW-0963">Cytoplasm</keyword>
<feature type="region of interest" description="Disordered" evidence="23">
    <location>
        <begin position="147"/>
        <end position="178"/>
    </location>
</feature>
<dbReference type="GO" id="GO:0045087">
    <property type="term" value="P:innate immune response"/>
    <property type="evidence" value="ECO:0007669"/>
    <property type="project" value="UniProtKB-KW"/>
</dbReference>
<dbReference type="Proteomes" id="UP001209878">
    <property type="component" value="Unassembled WGS sequence"/>
</dbReference>
<feature type="region of interest" description="Disordered" evidence="23">
    <location>
        <begin position="1"/>
        <end position="35"/>
    </location>
</feature>
<comment type="similarity">
    <text evidence="3 22">Belongs to the protein kinase superfamily. RIO-type Ser/Thr kinase family.</text>
</comment>